<comment type="similarity">
    <text evidence="6">Belongs to the ABC-4 integral membrane protein family.</text>
</comment>
<feature type="transmembrane region" description="Helical" evidence="7">
    <location>
        <begin position="119"/>
        <end position="142"/>
    </location>
</feature>
<comment type="subcellular location">
    <subcellularLocation>
        <location evidence="1">Cell membrane</location>
        <topology evidence="1">Multi-pass membrane protein</topology>
    </subcellularLocation>
</comment>
<accession>A0A1F7L1K4</accession>
<feature type="transmembrane region" description="Helical" evidence="7">
    <location>
        <begin position="566"/>
        <end position="584"/>
    </location>
</feature>
<evidence type="ECO:0000313" key="11">
    <source>
        <dbReference type="Proteomes" id="UP000177050"/>
    </source>
</evidence>
<comment type="caution">
    <text evidence="10">The sequence shown here is derived from an EMBL/GenBank/DDBJ whole genome shotgun (WGS) entry which is preliminary data.</text>
</comment>
<protein>
    <submittedName>
        <fullName evidence="10">Uncharacterized protein</fullName>
    </submittedName>
</protein>
<dbReference type="Proteomes" id="UP000177050">
    <property type="component" value="Unassembled WGS sequence"/>
</dbReference>
<sequence length="701" mass="77535">MKAHILNFFKNIISPKYWVQILLKIKVGIPHTIRATYMVASFFMLLVTFLFGKIYGMFMRIPLLGIPFRKLHGLWRIRFYQIYEVMVNGIEKTRTTQLKRSYLISLAYKNLMVKKTRSFITILGMSVGVGIIVLLLSLGYGLEKLIISKVAGLDELKIIDVSTGENTSLRLNSDAVKKLKKLPQIEQVVPFISLVGRVSYNKANTDTLVYAVPKQYLEINKVRLLKGKYFAFNQLYTPPPDGQVAGVETKMQNGELGGKIRSVEFNIKPTIASLVWESCSSSSKILGYTSRLEGGFEGEEVWGGEYAPFENKGREGFDSIRNMYLGLWVRAHVPLFEKNADGGFTPILDELGRHKWETVCLQSKDLQILSRLEFAEVLGESTESAALEISPAEATASALTYDAVVIATSAGGLEVVQLQSSDEASLVKKKSDVLKLDTPLSGETVVSLGFLRLLNIPEKQAVGKTFKVSFIVVKNLMPEIEGRVLTSQVEYTIRGVVDDVDAQYMYVPFTDAQTIGIKNFSQVKVVFTDKDKMSKSRKAIETMGFKTNSTADTVSQIETLFANLRLLLGLLGMVALGVASLGMFNTLTVSLLERTREIGGMKTMGVVSDEIQDLFLAEAMIMGLGGGVGGLMLGEFIGRSLSFGISLIAIVNGQGYLSLTYVPPFLVFFILLSSFIVGMITGFYPAQRAKKISALNALRYE</sequence>
<gene>
    <name evidence="10" type="ORF">A3K52_04425</name>
</gene>
<keyword evidence="3 7" id="KW-0812">Transmembrane</keyword>
<feature type="transmembrane region" description="Helical" evidence="7">
    <location>
        <begin position="614"/>
        <end position="634"/>
    </location>
</feature>
<organism evidence="10 11">
    <name type="scientific">Candidatus Roizmanbacteria bacterium RIFOXYD1_FULL_38_12</name>
    <dbReference type="NCBI Taxonomy" id="1802093"/>
    <lineage>
        <taxon>Bacteria</taxon>
        <taxon>Candidatus Roizmaniibacteriota</taxon>
    </lineage>
</organism>
<dbReference type="Pfam" id="PF02687">
    <property type="entry name" value="FtsX"/>
    <property type="match status" value="1"/>
</dbReference>
<proteinExistence type="inferred from homology"/>
<evidence type="ECO:0000256" key="2">
    <source>
        <dbReference type="ARBA" id="ARBA00022475"/>
    </source>
</evidence>
<feature type="transmembrane region" description="Helical" evidence="7">
    <location>
        <begin position="35"/>
        <end position="58"/>
    </location>
</feature>
<evidence type="ECO:0000313" key="10">
    <source>
        <dbReference type="EMBL" id="OGK73991.1"/>
    </source>
</evidence>
<evidence type="ECO:0000259" key="9">
    <source>
        <dbReference type="Pfam" id="PF12704"/>
    </source>
</evidence>
<evidence type="ECO:0000256" key="3">
    <source>
        <dbReference type="ARBA" id="ARBA00022692"/>
    </source>
</evidence>
<dbReference type="InterPro" id="IPR003838">
    <property type="entry name" value="ABC3_permease_C"/>
</dbReference>
<dbReference type="InterPro" id="IPR025857">
    <property type="entry name" value="MacB_PCD"/>
</dbReference>
<dbReference type="EMBL" id="MGBR01000001">
    <property type="protein sequence ID" value="OGK73991.1"/>
    <property type="molecule type" value="Genomic_DNA"/>
</dbReference>
<dbReference type="Pfam" id="PF12704">
    <property type="entry name" value="MacB_PCD"/>
    <property type="match status" value="1"/>
</dbReference>
<evidence type="ECO:0000256" key="6">
    <source>
        <dbReference type="ARBA" id="ARBA00038076"/>
    </source>
</evidence>
<dbReference type="PANTHER" id="PTHR30572">
    <property type="entry name" value="MEMBRANE COMPONENT OF TRANSPORTER-RELATED"/>
    <property type="match status" value="1"/>
</dbReference>
<dbReference type="GO" id="GO:0022857">
    <property type="term" value="F:transmembrane transporter activity"/>
    <property type="evidence" value="ECO:0007669"/>
    <property type="project" value="TreeGrafter"/>
</dbReference>
<feature type="domain" description="ABC3 transporter permease C-terminal" evidence="8">
    <location>
        <begin position="571"/>
        <end position="693"/>
    </location>
</feature>
<evidence type="ECO:0000256" key="1">
    <source>
        <dbReference type="ARBA" id="ARBA00004651"/>
    </source>
</evidence>
<feature type="domain" description="MacB-like periplasmic core" evidence="9">
    <location>
        <begin position="118"/>
        <end position="260"/>
    </location>
</feature>
<reference evidence="10 11" key="1">
    <citation type="journal article" date="2016" name="Nat. Commun.">
        <title>Thousands of microbial genomes shed light on interconnected biogeochemical processes in an aquifer system.</title>
        <authorList>
            <person name="Anantharaman K."/>
            <person name="Brown C.T."/>
            <person name="Hug L.A."/>
            <person name="Sharon I."/>
            <person name="Castelle C.J."/>
            <person name="Probst A.J."/>
            <person name="Thomas B.C."/>
            <person name="Singh A."/>
            <person name="Wilkins M.J."/>
            <person name="Karaoz U."/>
            <person name="Brodie E.L."/>
            <person name="Williams K.H."/>
            <person name="Hubbard S.S."/>
            <person name="Banfield J.F."/>
        </authorList>
    </citation>
    <scope>NUCLEOTIDE SEQUENCE [LARGE SCALE GENOMIC DNA]</scope>
</reference>
<evidence type="ECO:0000259" key="8">
    <source>
        <dbReference type="Pfam" id="PF02687"/>
    </source>
</evidence>
<name>A0A1F7L1K4_9BACT</name>
<evidence type="ECO:0000256" key="4">
    <source>
        <dbReference type="ARBA" id="ARBA00022989"/>
    </source>
</evidence>
<keyword evidence="2" id="KW-1003">Cell membrane</keyword>
<feature type="transmembrane region" description="Helical" evidence="7">
    <location>
        <begin position="665"/>
        <end position="684"/>
    </location>
</feature>
<dbReference type="PANTHER" id="PTHR30572:SF4">
    <property type="entry name" value="ABC TRANSPORTER PERMEASE YTRF"/>
    <property type="match status" value="1"/>
</dbReference>
<keyword evidence="5 7" id="KW-0472">Membrane</keyword>
<evidence type="ECO:0000256" key="5">
    <source>
        <dbReference type="ARBA" id="ARBA00023136"/>
    </source>
</evidence>
<dbReference type="GO" id="GO:0005886">
    <property type="term" value="C:plasma membrane"/>
    <property type="evidence" value="ECO:0007669"/>
    <property type="project" value="UniProtKB-SubCell"/>
</dbReference>
<evidence type="ECO:0000256" key="7">
    <source>
        <dbReference type="SAM" id="Phobius"/>
    </source>
</evidence>
<dbReference type="InterPro" id="IPR050250">
    <property type="entry name" value="Macrolide_Exporter_MacB"/>
</dbReference>
<keyword evidence="4 7" id="KW-1133">Transmembrane helix</keyword>
<dbReference type="AlphaFoldDB" id="A0A1F7L1K4"/>